<comment type="caution">
    <text evidence="3">The sequence shown here is derived from an EMBL/GenBank/DDBJ whole genome shotgun (WGS) entry which is preliminary data.</text>
</comment>
<dbReference type="InterPro" id="IPR012373">
    <property type="entry name" value="Ferrdict_sens_TM"/>
</dbReference>
<dbReference type="RefSeq" id="WP_182555141.1">
    <property type="nucleotide sequence ID" value="NZ_BPRF01000008.1"/>
</dbReference>
<reference evidence="3 4" key="1">
    <citation type="submission" date="2020-08" db="EMBL/GenBank/DDBJ databases">
        <title>Genomic Encyclopedia of Type Strains, Phase IV (KMG-IV): sequencing the most valuable type-strain genomes for metagenomic binning, comparative biology and taxonomic classification.</title>
        <authorList>
            <person name="Goeker M."/>
        </authorList>
    </citation>
    <scope>NUCLEOTIDE SEQUENCE [LARGE SCALE GENOMIC DNA]</scope>
    <source>
        <strain evidence="3 4">DSM 11490</strain>
    </source>
</reference>
<accession>A0AA40S3C0</accession>
<dbReference type="GO" id="GO:0016989">
    <property type="term" value="F:sigma factor antagonist activity"/>
    <property type="evidence" value="ECO:0007669"/>
    <property type="project" value="TreeGrafter"/>
</dbReference>
<keyword evidence="3" id="KW-0472">Membrane</keyword>
<dbReference type="InterPro" id="IPR006860">
    <property type="entry name" value="FecR"/>
</dbReference>
<feature type="domain" description="FecR N-terminal" evidence="2">
    <location>
        <begin position="13"/>
        <end position="54"/>
    </location>
</feature>
<feature type="domain" description="FecR protein" evidence="1">
    <location>
        <begin position="120"/>
        <end position="205"/>
    </location>
</feature>
<dbReference type="AlphaFoldDB" id="A0AA40S3C0"/>
<dbReference type="PANTHER" id="PTHR30273">
    <property type="entry name" value="PERIPLASMIC SIGNAL SENSOR AND SIGMA FACTOR ACTIVATOR FECR-RELATED"/>
    <property type="match status" value="1"/>
</dbReference>
<organism evidence="3 4">
    <name type="scientific">Methylorubrum thiocyanatum</name>
    <dbReference type="NCBI Taxonomy" id="47958"/>
    <lineage>
        <taxon>Bacteria</taxon>
        <taxon>Pseudomonadati</taxon>
        <taxon>Pseudomonadota</taxon>
        <taxon>Alphaproteobacteria</taxon>
        <taxon>Hyphomicrobiales</taxon>
        <taxon>Methylobacteriaceae</taxon>
        <taxon>Methylorubrum</taxon>
    </lineage>
</organism>
<dbReference type="Pfam" id="PF16220">
    <property type="entry name" value="DUF4880"/>
    <property type="match status" value="1"/>
</dbReference>
<protein>
    <submittedName>
        <fullName evidence="3">Transmembrane sensor</fullName>
    </submittedName>
</protein>
<evidence type="ECO:0000313" key="4">
    <source>
        <dbReference type="Proteomes" id="UP000543554"/>
    </source>
</evidence>
<dbReference type="Pfam" id="PF04773">
    <property type="entry name" value="FecR"/>
    <property type="match status" value="1"/>
</dbReference>
<dbReference type="Proteomes" id="UP000543554">
    <property type="component" value="Unassembled WGS sequence"/>
</dbReference>
<sequence length="325" mass="34757">MSPTQKLEDVHAEAAIQWMVEINSGEMSESQVRAFEAWLRTDHANEAAWVRLQQGLMPCGIAARSGTMGHDVLSKRLAAGRQSRRTFIAGLAGLIGVGTIGSGIADRFVPLGNILADRFTSTGGQETVALADGSELVLASRSAINIVYETGLRAVQLLDGEVLVRAAPRATPFEIRAGSMALETFGGTFLVEDRAERLAATGVEGSGRIRHAPGKPESIAPGDMVEFTGGYRRWRKVDIEAATAWLEGLLVAKDSDLLAITTRLQRYFSGIIQVDPSIADLRATGVFSLRHPEAALDALAESLNLSLTRVSRLWIKLGPAGRGAA</sequence>
<dbReference type="InterPro" id="IPR032623">
    <property type="entry name" value="FecR_N"/>
</dbReference>
<gene>
    <name evidence="3" type="ORF">HNR51_002530</name>
</gene>
<dbReference type="Gene3D" id="2.60.120.1440">
    <property type="match status" value="1"/>
</dbReference>
<dbReference type="PIRSF" id="PIRSF018266">
    <property type="entry name" value="FecR"/>
    <property type="match status" value="1"/>
</dbReference>
<keyword evidence="4" id="KW-1185">Reference proteome</keyword>
<evidence type="ECO:0000259" key="2">
    <source>
        <dbReference type="Pfam" id="PF16220"/>
    </source>
</evidence>
<proteinExistence type="predicted"/>
<evidence type="ECO:0000313" key="3">
    <source>
        <dbReference type="EMBL" id="MBA8913447.1"/>
    </source>
</evidence>
<dbReference type="PANTHER" id="PTHR30273:SF2">
    <property type="entry name" value="PROTEIN FECR"/>
    <property type="match status" value="1"/>
</dbReference>
<dbReference type="EMBL" id="JACJIB010000004">
    <property type="protein sequence ID" value="MBA8913447.1"/>
    <property type="molecule type" value="Genomic_DNA"/>
</dbReference>
<evidence type="ECO:0000259" key="1">
    <source>
        <dbReference type="Pfam" id="PF04773"/>
    </source>
</evidence>
<name>A0AA40S3C0_9HYPH</name>
<keyword evidence="3" id="KW-0812">Transmembrane</keyword>